<dbReference type="PROSITE" id="PS50297">
    <property type="entry name" value="ANK_REP_REGION"/>
    <property type="match status" value="1"/>
</dbReference>
<reference evidence="1" key="1">
    <citation type="journal article" date="2020" name="Nature">
        <title>Giant virus diversity and host interactions through global metagenomics.</title>
        <authorList>
            <person name="Schulz F."/>
            <person name="Roux S."/>
            <person name="Paez-Espino D."/>
            <person name="Jungbluth S."/>
            <person name="Walsh D.A."/>
            <person name="Denef V.J."/>
            <person name="McMahon K.D."/>
            <person name="Konstantinidis K.T."/>
            <person name="Eloe-Fadrosh E.A."/>
            <person name="Kyrpides N.C."/>
            <person name="Woyke T."/>
        </authorList>
    </citation>
    <scope>NUCLEOTIDE SEQUENCE</scope>
    <source>
        <strain evidence="1">GVMAG-M-3300024302-11</strain>
    </source>
</reference>
<dbReference type="SUPFAM" id="SSF48403">
    <property type="entry name" value="Ankyrin repeat"/>
    <property type="match status" value="1"/>
</dbReference>
<evidence type="ECO:0000313" key="1">
    <source>
        <dbReference type="EMBL" id="QHT96349.1"/>
    </source>
</evidence>
<dbReference type="SMART" id="SM00248">
    <property type="entry name" value="ANK"/>
    <property type="match status" value="2"/>
</dbReference>
<sequence>MSNRFINREFTNYRDIVQIDKNKIALLFMSVTDMDTNELRNIATMHQLPLGVVDELGDTLIHKVISNDTVEKNENNRLNIIKFLVSNNVNPDSPNKDNITPLHLACLKQYPTIIEYLLEIKVNPNFKDNLGNTPFHYYLNGQIKPYKPVYINDLIQDNCTYKTEAGDVSMNKIESAIWADISDNSGIKAIHKTIIKSFVTTDELGNVISDYYTKTNDSNSVDDLKKYKDVLAPLYNKIQTIISGKWGEFRKIDNIKIDYNNKTIIKDFTSVKDKCQENINSSIDSIISEINKINVEEKDPDDYYIYNKRDITDKYVNVNAIDHNDDIFHNKNLENSNIDKLPACIDSADNYINYDNKLFIGGARTINIDYDITEDIRLYFEANNEDNIFSQVCLNNICRNDECTHLSKYISKELYNITVPDYDYTKINDVDEKIIYRNTDIVQENNLSPIAGIYNLMMNTTQNPSISDSRLDVQLPIYALYYVAGSINNTYDKRLSLTQSMKTSLIHIIYRQTSDPIKRLTYWIYILFSTDSFDILYTYVTAIQDNSIPTFTNNNKASVLANFCYQIFTNPDAPIIESLKTEIKKITGNVEYINKREWLIYAMTKVYDSMQQKPIENHIIDTIFIIRKTQEKKEIVYINNIINIYLKNLDLIYQHDDTTRVLVSETPDIYNIMTKIIINNDFTGSDERQIYGDKFKWVYNLENNILPSRRFIYLQISSITDDTDGKEIDYLLKKFTESYLLGLNFISCFPKVNHPNLSLSIDDSNEDNRTYKIFNNSFEFQINRKVIPFLGFIGNNTDIPNNTRDMFISDIEKDYFDVNINNEKSEYRPSSRYGITQLFDDMNINIYELFNTVIGVNQNIKLKLTDVLESYKTRTTSNNLTKLVPIIYPILLNLNSILTELTNIKVTKMLNLTNVIDTFVKEINSINSNYFINYYLNTKTENVTIPSFFYYKIPTDKSQEKSIIFDDSYNSLELLDDYTNLNNSANEFVISEEGVEMTNYKALLKDQSDFGIMSITPFNNSYIKSILNKEKYIKSNTIKKYMKISKRAKLPPSLEFNEFYKMMVLDLIQKDVVSDIDISDMIKGRNKLFKIDGNNEELGYKFTKAQITEIVISRYFKWLIDNTVSKILKKFMNIPENDLYNVSHIFKDTPFVLSLSKIPSDYPKFDRNPNPSQFLSFYRINEKEEIQSDDFILYSNDYTSNTLNKIFYKFILDKDIMINMLKNNAHTYLTNNENKTAIYSVLRNYYYPIFTKINTEISYNFTKNIGTNIEYPTKYILDELKNHSSKLLNDKSNNSDILKSFSFNQYNQIKVLITSDPEFGNNILRNSELSYSIVGYMTNMYLSRTIFYDPTNIDSILETNSITDPSLNNFPFSDARQNINQNDFANVLKEVKDDLQKSKHIIETDIDKLEKNKKSRNIPINIRNQFDVDINRLNDNRIEINRQIKLVNVQIHTRGVSKKIKKNSSSESDIIKYYDSFINNNNDNRGSYMMLWDAYLNQPNEYADESMNFILLNTTKRINNDISNVSFRTINSDNINDMYKNGRFYHTCSKYIEPYFKQEKFLENNDTLDFVNNLLIHMTQNVICFGFEVAIKKCLFNYFFNKHKGENMDVTINRVGVMFNQSMRKDGEDMLTILYNSIANKLVLNSVKLFKNKKEQVIYSEVSTREILSEYINLFTLDGALKDNSYVYKNLNVIVNYFDKIATKMIYNWQVTIENYFRFVINQSRIIKTLLALHK</sequence>
<accession>A0A6C0IUJ8</accession>
<dbReference type="EMBL" id="MN740256">
    <property type="protein sequence ID" value="QHT96349.1"/>
    <property type="molecule type" value="Genomic_DNA"/>
</dbReference>
<organism evidence="1">
    <name type="scientific">viral metagenome</name>
    <dbReference type="NCBI Taxonomy" id="1070528"/>
    <lineage>
        <taxon>unclassified sequences</taxon>
        <taxon>metagenomes</taxon>
        <taxon>organismal metagenomes</taxon>
    </lineage>
</organism>
<dbReference type="InterPro" id="IPR002110">
    <property type="entry name" value="Ankyrin_rpt"/>
</dbReference>
<dbReference type="Pfam" id="PF12796">
    <property type="entry name" value="Ank_2"/>
    <property type="match status" value="1"/>
</dbReference>
<name>A0A6C0IUJ8_9ZZZZ</name>
<dbReference type="PANTHER" id="PTHR44207">
    <property type="entry name" value="SURFACE ANTIGEN BSPA-LIKE-RELATED"/>
    <property type="match status" value="1"/>
</dbReference>
<dbReference type="InterPro" id="IPR036770">
    <property type="entry name" value="Ankyrin_rpt-contain_sf"/>
</dbReference>
<protein>
    <submittedName>
        <fullName evidence="1">Uncharacterized protein</fullName>
    </submittedName>
</protein>
<dbReference type="PROSITE" id="PS50088">
    <property type="entry name" value="ANK_REPEAT"/>
    <property type="match status" value="1"/>
</dbReference>
<dbReference type="PANTHER" id="PTHR44207:SF2">
    <property type="entry name" value="REPEAT PROTEIN, PUTATIVE-RELATED"/>
    <property type="match status" value="1"/>
</dbReference>
<proteinExistence type="predicted"/>
<dbReference type="Gene3D" id="1.25.40.20">
    <property type="entry name" value="Ankyrin repeat-containing domain"/>
    <property type="match status" value="1"/>
</dbReference>